<organism evidence="6 7">
    <name type="scientific">Snuella sedimenti</name>
    <dbReference type="NCBI Taxonomy" id="2798802"/>
    <lineage>
        <taxon>Bacteria</taxon>
        <taxon>Pseudomonadati</taxon>
        <taxon>Bacteroidota</taxon>
        <taxon>Flavobacteriia</taxon>
        <taxon>Flavobacteriales</taxon>
        <taxon>Flavobacteriaceae</taxon>
        <taxon>Snuella</taxon>
    </lineage>
</organism>
<evidence type="ECO:0000313" key="7">
    <source>
        <dbReference type="Proteomes" id="UP000610931"/>
    </source>
</evidence>
<keyword evidence="3 5" id="KW-1133">Transmembrane helix</keyword>
<dbReference type="Pfam" id="PF13564">
    <property type="entry name" value="DoxX_2"/>
    <property type="match status" value="1"/>
</dbReference>
<comment type="subcellular location">
    <subcellularLocation>
        <location evidence="1">Membrane</location>
        <topology evidence="1">Multi-pass membrane protein</topology>
    </subcellularLocation>
</comment>
<comment type="caution">
    <text evidence="6">The sequence shown here is derived from an EMBL/GenBank/DDBJ whole genome shotgun (WGS) entry which is preliminary data.</text>
</comment>
<evidence type="ECO:0000256" key="2">
    <source>
        <dbReference type="ARBA" id="ARBA00022692"/>
    </source>
</evidence>
<keyword evidence="2 5" id="KW-0812">Transmembrane</keyword>
<keyword evidence="7" id="KW-1185">Reference proteome</keyword>
<proteinExistence type="predicted"/>
<feature type="transmembrane region" description="Helical" evidence="5">
    <location>
        <begin position="97"/>
        <end position="116"/>
    </location>
</feature>
<dbReference type="AlphaFoldDB" id="A0A8J7J4R4"/>
<reference evidence="6" key="1">
    <citation type="submission" date="2020-12" db="EMBL/GenBank/DDBJ databases">
        <title>Snuella sp. nov., isolated from sediment in Incheon.</title>
        <authorList>
            <person name="Kim W."/>
        </authorList>
    </citation>
    <scope>NUCLEOTIDE SEQUENCE</scope>
    <source>
        <strain evidence="6">CAU 1569</strain>
    </source>
</reference>
<dbReference type="RefSeq" id="WP_199115291.1">
    <property type="nucleotide sequence ID" value="NZ_JAELVQ010000012.1"/>
</dbReference>
<dbReference type="EMBL" id="JAELVQ010000012">
    <property type="protein sequence ID" value="MBJ6368528.1"/>
    <property type="molecule type" value="Genomic_DNA"/>
</dbReference>
<dbReference type="InterPro" id="IPR032808">
    <property type="entry name" value="DoxX"/>
</dbReference>
<protein>
    <submittedName>
        <fullName evidence="6">DoxX family protein</fullName>
    </submittedName>
</protein>
<feature type="transmembrane region" description="Helical" evidence="5">
    <location>
        <begin position="40"/>
        <end position="60"/>
    </location>
</feature>
<evidence type="ECO:0000313" key="6">
    <source>
        <dbReference type="EMBL" id="MBJ6368528.1"/>
    </source>
</evidence>
<name>A0A8J7J4R4_9FLAO</name>
<gene>
    <name evidence="6" type="ORF">JF259_10560</name>
</gene>
<sequence length="125" mass="14314">MKKTKIIYYVSTGLLSLLILFSASMYFFKHDDVSKMFANFGYPSYIIYPYAVAKLLGVFAIWNTNFKALKEWAYSGFFFAFILAFFAHYMIGDGQQTGAFLALTLLIVAYVSNYRINKLGNSIKK</sequence>
<feature type="transmembrane region" description="Helical" evidence="5">
    <location>
        <begin position="72"/>
        <end position="91"/>
    </location>
</feature>
<dbReference type="GO" id="GO:0016020">
    <property type="term" value="C:membrane"/>
    <property type="evidence" value="ECO:0007669"/>
    <property type="project" value="UniProtKB-SubCell"/>
</dbReference>
<accession>A0A8J7J4R4</accession>
<evidence type="ECO:0000256" key="1">
    <source>
        <dbReference type="ARBA" id="ARBA00004141"/>
    </source>
</evidence>
<evidence type="ECO:0000256" key="3">
    <source>
        <dbReference type="ARBA" id="ARBA00022989"/>
    </source>
</evidence>
<evidence type="ECO:0000256" key="5">
    <source>
        <dbReference type="SAM" id="Phobius"/>
    </source>
</evidence>
<dbReference type="Proteomes" id="UP000610931">
    <property type="component" value="Unassembled WGS sequence"/>
</dbReference>
<feature type="transmembrane region" description="Helical" evidence="5">
    <location>
        <begin position="7"/>
        <end position="28"/>
    </location>
</feature>
<keyword evidence="4 5" id="KW-0472">Membrane</keyword>
<evidence type="ECO:0000256" key="4">
    <source>
        <dbReference type="ARBA" id="ARBA00023136"/>
    </source>
</evidence>